<comment type="caution">
    <text evidence="2">The sequence shown here is derived from an EMBL/GenBank/DDBJ whole genome shotgun (WGS) entry which is preliminary data.</text>
</comment>
<gene>
    <name evidence="2" type="ORF">DERYTH_LOCUS12264</name>
</gene>
<keyword evidence="3" id="KW-1185">Reference proteome</keyword>
<evidence type="ECO:0000313" key="3">
    <source>
        <dbReference type="Proteomes" id="UP000789405"/>
    </source>
</evidence>
<organism evidence="2 3">
    <name type="scientific">Dentiscutata erythropus</name>
    <dbReference type="NCBI Taxonomy" id="1348616"/>
    <lineage>
        <taxon>Eukaryota</taxon>
        <taxon>Fungi</taxon>
        <taxon>Fungi incertae sedis</taxon>
        <taxon>Mucoromycota</taxon>
        <taxon>Glomeromycotina</taxon>
        <taxon>Glomeromycetes</taxon>
        <taxon>Diversisporales</taxon>
        <taxon>Gigasporaceae</taxon>
        <taxon>Dentiscutata</taxon>
    </lineage>
</organism>
<dbReference type="OrthoDB" id="10436633at2759"/>
<reference evidence="2" key="1">
    <citation type="submission" date="2021-06" db="EMBL/GenBank/DDBJ databases">
        <authorList>
            <person name="Kallberg Y."/>
            <person name="Tangrot J."/>
            <person name="Rosling A."/>
        </authorList>
    </citation>
    <scope>NUCLEOTIDE SEQUENCE</scope>
    <source>
        <strain evidence="2">MA453B</strain>
    </source>
</reference>
<dbReference type="EMBL" id="CAJVPY010007947">
    <property type="protein sequence ID" value="CAG8689242.1"/>
    <property type="molecule type" value="Genomic_DNA"/>
</dbReference>
<accession>A0A9N9HLW2</accession>
<feature type="region of interest" description="Disordered" evidence="1">
    <location>
        <begin position="52"/>
        <end position="73"/>
    </location>
</feature>
<proteinExistence type="predicted"/>
<dbReference type="Proteomes" id="UP000789405">
    <property type="component" value="Unassembled WGS sequence"/>
</dbReference>
<protein>
    <submittedName>
        <fullName evidence="2">2496_t:CDS:1</fullName>
    </submittedName>
</protein>
<dbReference type="AlphaFoldDB" id="A0A9N9HLW2"/>
<sequence length="73" mass="7914">MASEGSVAGLVKGLLGRSEFLMDSSISKAYKKHLSKAHAMFEAIGSVVAREHKRRDLGDPTKGNSIHFLVEES</sequence>
<name>A0A9N9HLW2_9GLOM</name>
<evidence type="ECO:0000313" key="2">
    <source>
        <dbReference type="EMBL" id="CAG8689242.1"/>
    </source>
</evidence>
<evidence type="ECO:0000256" key="1">
    <source>
        <dbReference type="SAM" id="MobiDB-lite"/>
    </source>
</evidence>